<gene>
    <name evidence="1" type="ORF">G4B88_013329</name>
</gene>
<evidence type="ECO:0000313" key="2">
    <source>
        <dbReference type="Proteomes" id="UP000583929"/>
    </source>
</evidence>
<name>A0A7J6E493_CANSA</name>
<dbReference type="EMBL" id="JAATIQ010000526">
    <property type="protein sequence ID" value="KAF4352499.1"/>
    <property type="molecule type" value="Genomic_DNA"/>
</dbReference>
<protein>
    <submittedName>
        <fullName evidence="1">Uncharacterized protein</fullName>
    </submittedName>
</protein>
<proteinExistence type="predicted"/>
<accession>A0A7J6E493</accession>
<organism evidence="1 2">
    <name type="scientific">Cannabis sativa</name>
    <name type="common">Hemp</name>
    <name type="synonym">Marijuana</name>
    <dbReference type="NCBI Taxonomy" id="3483"/>
    <lineage>
        <taxon>Eukaryota</taxon>
        <taxon>Viridiplantae</taxon>
        <taxon>Streptophyta</taxon>
        <taxon>Embryophyta</taxon>
        <taxon>Tracheophyta</taxon>
        <taxon>Spermatophyta</taxon>
        <taxon>Magnoliopsida</taxon>
        <taxon>eudicotyledons</taxon>
        <taxon>Gunneridae</taxon>
        <taxon>Pentapetalae</taxon>
        <taxon>rosids</taxon>
        <taxon>fabids</taxon>
        <taxon>Rosales</taxon>
        <taxon>Cannabaceae</taxon>
        <taxon>Cannabis</taxon>
    </lineage>
</organism>
<reference evidence="1 2" key="1">
    <citation type="journal article" date="2020" name="bioRxiv">
        <title>Sequence and annotation of 42 cannabis genomes reveals extensive copy number variation in cannabinoid synthesis and pathogen resistance genes.</title>
        <authorList>
            <person name="Mckernan K.J."/>
            <person name="Helbert Y."/>
            <person name="Kane L.T."/>
            <person name="Ebling H."/>
            <person name="Zhang L."/>
            <person name="Liu B."/>
            <person name="Eaton Z."/>
            <person name="Mclaughlin S."/>
            <person name="Kingan S."/>
            <person name="Baybayan P."/>
            <person name="Concepcion G."/>
            <person name="Jordan M."/>
            <person name="Riva A."/>
            <person name="Barbazuk W."/>
            <person name="Harkins T."/>
        </authorList>
    </citation>
    <scope>NUCLEOTIDE SEQUENCE [LARGE SCALE GENOMIC DNA]</scope>
    <source>
        <strain evidence="2">cv. Jamaican Lion 4</strain>
        <tissue evidence="1">Leaf</tissue>
    </source>
</reference>
<sequence length="114" mass="12859">MGEAPVDGNLFGLLRLHTLPAQQKRGCTHFLKWCCKANDSGVEEALSLYSLHRNAMQRNLSKLTNSQVLGWDCTCRPLEELQLKGFEADVLTLIRAYITTGNTDTSLQFTRRKC</sequence>
<evidence type="ECO:0000313" key="1">
    <source>
        <dbReference type="EMBL" id="KAF4352499.1"/>
    </source>
</evidence>
<dbReference type="AlphaFoldDB" id="A0A7J6E493"/>
<comment type="caution">
    <text evidence="1">The sequence shown here is derived from an EMBL/GenBank/DDBJ whole genome shotgun (WGS) entry which is preliminary data.</text>
</comment>
<keyword evidence="2" id="KW-1185">Reference proteome</keyword>
<dbReference type="Proteomes" id="UP000583929">
    <property type="component" value="Unassembled WGS sequence"/>
</dbReference>